<dbReference type="Gene3D" id="3.40.50.2000">
    <property type="entry name" value="Glycogen Phosphorylase B"/>
    <property type="match status" value="1"/>
</dbReference>
<evidence type="ECO:0008006" key="3">
    <source>
        <dbReference type="Google" id="ProtNLM"/>
    </source>
</evidence>
<proteinExistence type="predicted"/>
<dbReference type="HOGENOM" id="CLU_867903_0_0_1"/>
<keyword evidence="2" id="KW-1185">Reference proteome</keyword>
<dbReference type="AlphaFoldDB" id="A0A0D3KBH5"/>
<dbReference type="RefSeq" id="XP_005785539.1">
    <property type="nucleotide sequence ID" value="XM_005785482.1"/>
</dbReference>
<reference evidence="2" key="1">
    <citation type="journal article" date="2013" name="Nature">
        <title>Pan genome of the phytoplankton Emiliania underpins its global distribution.</title>
        <authorList>
            <person name="Read B.A."/>
            <person name="Kegel J."/>
            <person name="Klute M.J."/>
            <person name="Kuo A."/>
            <person name="Lefebvre S.C."/>
            <person name="Maumus F."/>
            <person name="Mayer C."/>
            <person name="Miller J."/>
            <person name="Monier A."/>
            <person name="Salamov A."/>
            <person name="Young J."/>
            <person name="Aguilar M."/>
            <person name="Claverie J.M."/>
            <person name="Frickenhaus S."/>
            <person name="Gonzalez K."/>
            <person name="Herman E.K."/>
            <person name="Lin Y.C."/>
            <person name="Napier J."/>
            <person name="Ogata H."/>
            <person name="Sarno A.F."/>
            <person name="Shmutz J."/>
            <person name="Schroeder D."/>
            <person name="de Vargas C."/>
            <person name="Verret F."/>
            <person name="von Dassow P."/>
            <person name="Valentin K."/>
            <person name="Van de Peer Y."/>
            <person name="Wheeler G."/>
            <person name="Dacks J.B."/>
            <person name="Delwiche C.F."/>
            <person name="Dyhrman S.T."/>
            <person name="Glockner G."/>
            <person name="John U."/>
            <person name="Richards T."/>
            <person name="Worden A.Z."/>
            <person name="Zhang X."/>
            <person name="Grigoriev I.V."/>
            <person name="Allen A.E."/>
            <person name="Bidle K."/>
            <person name="Borodovsky M."/>
            <person name="Bowler C."/>
            <person name="Brownlee C."/>
            <person name="Cock J.M."/>
            <person name="Elias M."/>
            <person name="Gladyshev V.N."/>
            <person name="Groth M."/>
            <person name="Guda C."/>
            <person name="Hadaegh A."/>
            <person name="Iglesias-Rodriguez M.D."/>
            <person name="Jenkins J."/>
            <person name="Jones B.M."/>
            <person name="Lawson T."/>
            <person name="Leese F."/>
            <person name="Lindquist E."/>
            <person name="Lobanov A."/>
            <person name="Lomsadze A."/>
            <person name="Malik S.B."/>
            <person name="Marsh M.E."/>
            <person name="Mackinder L."/>
            <person name="Mock T."/>
            <person name="Mueller-Roeber B."/>
            <person name="Pagarete A."/>
            <person name="Parker M."/>
            <person name="Probert I."/>
            <person name="Quesneville H."/>
            <person name="Raines C."/>
            <person name="Rensing S.A."/>
            <person name="Riano-Pachon D.M."/>
            <person name="Richier S."/>
            <person name="Rokitta S."/>
            <person name="Shiraiwa Y."/>
            <person name="Soanes D.M."/>
            <person name="van der Giezen M."/>
            <person name="Wahlund T.M."/>
            <person name="Williams B."/>
            <person name="Wilson W."/>
            <person name="Wolfe G."/>
            <person name="Wurch L.L."/>
        </authorList>
    </citation>
    <scope>NUCLEOTIDE SEQUENCE</scope>
</reference>
<dbReference type="EnsemblProtists" id="EOD33110">
    <property type="protein sequence ID" value="EOD33110"/>
    <property type="gene ID" value="EMIHUDRAFT_98816"/>
</dbReference>
<reference evidence="1" key="2">
    <citation type="submission" date="2024-10" db="UniProtKB">
        <authorList>
            <consortium name="EnsemblProtists"/>
        </authorList>
    </citation>
    <scope>IDENTIFICATION</scope>
</reference>
<dbReference type="SUPFAM" id="SSF53756">
    <property type="entry name" value="UDP-Glycosyltransferase/glycogen phosphorylase"/>
    <property type="match status" value="1"/>
</dbReference>
<name>A0A0D3KBH5_EMIH1</name>
<organism evidence="1 2">
    <name type="scientific">Emiliania huxleyi (strain CCMP1516)</name>
    <dbReference type="NCBI Taxonomy" id="280463"/>
    <lineage>
        <taxon>Eukaryota</taxon>
        <taxon>Haptista</taxon>
        <taxon>Haptophyta</taxon>
        <taxon>Prymnesiophyceae</taxon>
        <taxon>Isochrysidales</taxon>
        <taxon>Noelaerhabdaceae</taxon>
        <taxon>Emiliania</taxon>
    </lineage>
</organism>
<dbReference type="PaxDb" id="2903-EOD33110"/>
<dbReference type="Proteomes" id="UP000013827">
    <property type="component" value="Unassembled WGS sequence"/>
</dbReference>
<accession>A0A0D3KBH5</accession>
<protein>
    <recommendedName>
        <fullName evidence="3">Glycosyl transferase family 1 domain-containing protein</fullName>
    </recommendedName>
</protein>
<evidence type="ECO:0000313" key="1">
    <source>
        <dbReference type="EnsemblProtists" id="EOD33110"/>
    </source>
</evidence>
<sequence>MGWWKWLLSSTAHRPRRLAFVAVCTRGSFVSIFDYADYTERFLGIRQPLFLCIPGKYGWQDPIFLRLHKLVIGRFGASSLHRLPTASPNASVLDPILASTNVTDMYVQKYGKRDAVHTTVKGVRNLVHAVMDGRQPHGDAYARVSQSIPGSAPVVPHIVHAARPGGGNLRRALGIPSNATVFARHGGQGQFNLWFAREAVLEVAGVRPDIFFLFLTTQDFCGRRGCPPNVIHLPSSTDRFDLIRTSDAMIHGRWEGETFGLAVAEFATHNRPVITSNRSFPHFTLGRAHLDILGARGIYYYDRATLVSILLGFNRTEAAQRNWLAYTEFEPRPVMQRFWEVFLA</sequence>
<dbReference type="GeneID" id="17278380"/>
<evidence type="ECO:0000313" key="2">
    <source>
        <dbReference type="Proteomes" id="UP000013827"/>
    </source>
</evidence>
<dbReference type="KEGG" id="ehx:EMIHUDRAFT_98816"/>